<organism evidence="2 3">
    <name type="scientific">Streptomyces scabiei</name>
    <dbReference type="NCBI Taxonomy" id="1930"/>
    <lineage>
        <taxon>Bacteria</taxon>
        <taxon>Bacillati</taxon>
        <taxon>Actinomycetota</taxon>
        <taxon>Actinomycetes</taxon>
        <taxon>Kitasatosporales</taxon>
        <taxon>Streptomycetaceae</taxon>
        <taxon>Streptomyces</taxon>
    </lineage>
</organism>
<evidence type="ECO:0000256" key="1">
    <source>
        <dbReference type="SAM" id="MobiDB-lite"/>
    </source>
</evidence>
<evidence type="ECO:0000313" key="3">
    <source>
        <dbReference type="Proteomes" id="UP000067448"/>
    </source>
</evidence>
<dbReference type="InterPro" id="IPR046300">
    <property type="entry name" value="DUF6415"/>
</dbReference>
<reference evidence="2 3" key="2">
    <citation type="journal article" date="2016" name="Genome Announc.">
        <title>Draft Genome Sequences of Streptomyces scabiei S58, Streptomyces turgidiscabies T45, and Streptomyces acidiscabies a10, the Pathogens of Potato Common Scab, Isolated in Japan.</title>
        <authorList>
            <person name="Tomihama T."/>
            <person name="Nishi Y."/>
            <person name="Sakai M."/>
            <person name="Ikenaga M."/>
            <person name="Okubo T."/>
            <person name="Ikeda S."/>
        </authorList>
    </citation>
    <scope>NUCLEOTIDE SEQUENCE [LARGE SCALE GENOMIC DNA]</scope>
    <source>
        <strain evidence="2 3">S58</strain>
    </source>
</reference>
<protein>
    <submittedName>
        <fullName evidence="2">Uncharacterized protein</fullName>
    </submittedName>
</protein>
<dbReference type="Pfam" id="PF19979">
    <property type="entry name" value="DUF6415"/>
    <property type="match status" value="1"/>
</dbReference>
<dbReference type="EMBL" id="BCMM01000008">
    <property type="protein sequence ID" value="GAQ61876.1"/>
    <property type="molecule type" value="Genomic_DNA"/>
</dbReference>
<accession>A0A100JLS3</accession>
<dbReference type="Proteomes" id="UP000067448">
    <property type="component" value="Unassembled WGS sequence"/>
</dbReference>
<name>A0A100JLS3_STRSC</name>
<dbReference type="RefSeq" id="WP_234385590.1">
    <property type="nucleotide sequence ID" value="NZ_BCMM01000008.1"/>
</dbReference>
<gene>
    <name evidence="2" type="ORF">SsS58_02230</name>
</gene>
<reference evidence="3" key="1">
    <citation type="submission" date="2015-11" db="EMBL/GenBank/DDBJ databases">
        <authorList>
            <consortium name="Cross-ministerial Strategic Innovation Promotion Program (SIP) consortium"/>
            <person name="Tomihama T."/>
            <person name="Ikenaga M."/>
            <person name="Sakai M."/>
            <person name="Okubo T."/>
            <person name="Ikeda S."/>
        </authorList>
    </citation>
    <scope>NUCLEOTIDE SEQUENCE [LARGE SCALE GENOMIC DNA]</scope>
    <source>
        <strain evidence="3">S58</strain>
    </source>
</reference>
<reference evidence="3" key="3">
    <citation type="submission" date="2016-02" db="EMBL/GenBank/DDBJ databases">
        <title>Draft genome of pathogenic Streptomyces sp. in Japan.</title>
        <authorList>
            <person name="Tomihama T."/>
            <person name="Ikenaga M."/>
            <person name="Sakai M."/>
            <person name="Okubo T."/>
            <person name="Ikeda S."/>
        </authorList>
    </citation>
    <scope>NUCLEOTIDE SEQUENCE [LARGE SCALE GENOMIC DNA]</scope>
    <source>
        <strain evidence="3">S58</strain>
    </source>
</reference>
<dbReference type="AlphaFoldDB" id="A0A100JLS3"/>
<evidence type="ECO:0000313" key="2">
    <source>
        <dbReference type="EMBL" id="GAQ61876.1"/>
    </source>
</evidence>
<proteinExistence type="predicted"/>
<comment type="caution">
    <text evidence="2">The sequence shown here is derived from an EMBL/GenBank/DDBJ whole genome shotgun (WGS) entry which is preliminary data.</text>
</comment>
<feature type="region of interest" description="Disordered" evidence="1">
    <location>
        <begin position="18"/>
        <end position="38"/>
    </location>
</feature>
<sequence length="146" mass="15894">MPQRRTPEDRARRLALADQAADIWPSPPNDTTATPSSPIDVATMRASARQLLAEGEPRPDAEELETLTLMLRGHIMVAIPEVEAAASKLAEDDIPRACALACIGEARMRLSSEVGRSSHAEFADVQLLARSVNALCDHYENLGHRT</sequence>